<dbReference type="Gene3D" id="1.10.10.10">
    <property type="entry name" value="Winged helix-like DNA-binding domain superfamily/Winged helix DNA-binding domain"/>
    <property type="match status" value="1"/>
</dbReference>
<dbReference type="RefSeq" id="WP_241995860.1">
    <property type="nucleotide sequence ID" value="NZ_SLWR01000004.1"/>
</dbReference>
<accession>A0A4V2S4H2</accession>
<organism evidence="5 6">
    <name type="scientific">Kribbella antiqua</name>
    <dbReference type="NCBI Taxonomy" id="2512217"/>
    <lineage>
        <taxon>Bacteria</taxon>
        <taxon>Bacillati</taxon>
        <taxon>Actinomycetota</taxon>
        <taxon>Actinomycetes</taxon>
        <taxon>Propionibacteriales</taxon>
        <taxon>Kribbellaceae</taxon>
        <taxon>Kribbella</taxon>
    </lineage>
</organism>
<dbReference type="PANTHER" id="PTHR33204:SF37">
    <property type="entry name" value="HTH-TYPE TRANSCRIPTIONAL REGULATOR YODB"/>
    <property type="match status" value="1"/>
</dbReference>
<dbReference type="PANTHER" id="PTHR33204">
    <property type="entry name" value="TRANSCRIPTIONAL REGULATOR, MARR FAMILY"/>
    <property type="match status" value="1"/>
</dbReference>
<keyword evidence="2" id="KW-0238">DNA-binding</keyword>
<keyword evidence="1" id="KW-0805">Transcription regulation</keyword>
<dbReference type="Pfam" id="PF01638">
    <property type="entry name" value="HxlR"/>
    <property type="match status" value="1"/>
</dbReference>
<dbReference type="Proteomes" id="UP000295573">
    <property type="component" value="Unassembled WGS sequence"/>
</dbReference>
<keyword evidence="6" id="KW-1185">Reference proteome</keyword>
<evidence type="ECO:0000256" key="3">
    <source>
        <dbReference type="ARBA" id="ARBA00023163"/>
    </source>
</evidence>
<keyword evidence="3" id="KW-0804">Transcription</keyword>
<gene>
    <name evidence="5" type="ORF">EV646_10467</name>
</gene>
<evidence type="ECO:0000259" key="4">
    <source>
        <dbReference type="PROSITE" id="PS51118"/>
    </source>
</evidence>
<dbReference type="AlphaFoldDB" id="A0A4V2S4H2"/>
<dbReference type="GO" id="GO:0003677">
    <property type="term" value="F:DNA binding"/>
    <property type="evidence" value="ECO:0007669"/>
    <property type="project" value="UniProtKB-KW"/>
</dbReference>
<dbReference type="EMBL" id="SLWR01000004">
    <property type="protein sequence ID" value="TCO48250.1"/>
    <property type="molecule type" value="Genomic_DNA"/>
</dbReference>
<dbReference type="InterPro" id="IPR036390">
    <property type="entry name" value="WH_DNA-bd_sf"/>
</dbReference>
<reference evidence="5 6" key="1">
    <citation type="journal article" date="2015" name="Stand. Genomic Sci.">
        <title>Genomic Encyclopedia of Bacterial and Archaeal Type Strains, Phase III: the genomes of soil and plant-associated and newly described type strains.</title>
        <authorList>
            <person name="Whitman W.B."/>
            <person name="Woyke T."/>
            <person name="Klenk H.P."/>
            <person name="Zhou Y."/>
            <person name="Lilburn T.G."/>
            <person name="Beck B.J."/>
            <person name="De Vos P."/>
            <person name="Vandamme P."/>
            <person name="Eisen J.A."/>
            <person name="Garrity G."/>
            <person name="Hugenholtz P."/>
            <person name="Kyrpides N.C."/>
        </authorList>
    </citation>
    <scope>NUCLEOTIDE SEQUENCE [LARGE SCALE GENOMIC DNA]</scope>
    <source>
        <strain evidence="5 6">VKM Ac-2541</strain>
    </source>
</reference>
<dbReference type="CDD" id="cd00090">
    <property type="entry name" value="HTH_ARSR"/>
    <property type="match status" value="1"/>
</dbReference>
<dbReference type="SUPFAM" id="SSF46785">
    <property type="entry name" value="Winged helix' DNA-binding domain"/>
    <property type="match status" value="1"/>
</dbReference>
<evidence type="ECO:0000313" key="6">
    <source>
        <dbReference type="Proteomes" id="UP000295573"/>
    </source>
</evidence>
<evidence type="ECO:0000256" key="2">
    <source>
        <dbReference type="ARBA" id="ARBA00023125"/>
    </source>
</evidence>
<proteinExistence type="predicted"/>
<dbReference type="InterPro" id="IPR036388">
    <property type="entry name" value="WH-like_DNA-bd_sf"/>
</dbReference>
<evidence type="ECO:0000256" key="1">
    <source>
        <dbReference type="ARBA" id="ARBA00023015"/>
    </source>
</evidence>
<comment type="caution">
    <text evidence="5">The sequence shown here is derived from an EMBL/GenBank/DDBJ whole genome shotgun (WGS) entry which is preliminary data.</text>
</comment>
<protein>
    <submittedName>
        <fullName evidence="5">HxlR family transcriptional regulator</fullName>
    </submittedName>
</protein>
<dbReference type="PROSITE" id="PS51118">
    <property type="entry name" value="HTH_HXLR"/>
    <property type="match status" value="1"/>
</dbReference>
<dbReference type="InterPro" id="IPR011991">
    <property type="entry name" value="ArsR-like_HTH"/>
</dbReference>
<name>A0A4V2S4H2_9ACTN</name>
<sequence length="126" mass="14037">MGTIGEVHGRGDVFDPNCPTRVILDRIGDKWTVLAVLLLRNGPRRFTELRSGIGSVAPKVLTQTLRRLERDGLVTREVFAEVPPRVVYSLTPMGESLIKPINAITEWAEEHMPAITNAQQQYDATT</sequence>
<feature type="domain" description="HTH hxlR-type" evidence="4">
    <location>
        <begin position="18"/>
        <end position="116"/>
    </location>
</feature>
<dbReference type="InterPro" id="IPR002577">
    <property type="entry name" value="HTH_HxlR"/>
</dbReference>
<evidence type="ECO:0000313" key="5">
    <source>
        <dbReference type="EMBL" id="TCO48250.1"/>
    </source>
</evidence>